<dbReference type="PANTHER" id="PTHR43437:SF3">
    <property type="entry name" value="HYDROXYACYL-THIOESTER DEHYDRATASE TYPE 2, MITOCHONDRIAL"/>
    <property type="match status" value="1"/>
</dbReference>
<keyword evidence="1" id="KW-0456">Lyase</keyword>
<sequence length="158" mass="17071">MSDTVYSTSYDDLTVGQSASQTHCVTETDIQLFAAVSGDNNPVHLDSEFAAGSRFKERIAHGMFTGALISAALACKLPGPGSVYLGQQLSFLRPVKIGDTLEIQLEVLEKLPRNQVRIRTRVINQQGKAVVDGEALALAPDSSQAVRMPAIPRFARQD</sequence>
<dbReference type="InterPro" id="IPR029069">
    <property type="entry name" value="HotDog_dom_sf"/>
</dbReference>
<dbReference type="InterPro" id="IPR050965">
    <property type="entry name" value="UPF0336/Enoyl-CoA_hydratase"/>
</dbReference>
<name>A0A4R6TY33_9GAMM</name>
<dbReference type="GO" id="GO:0019171">
    <property type="term" value="F:(3R)-hydroxyacyl-[acyl-carrier-protein] dehydratase activity"/>
    <property type="evidence" value="ECO:0007669"/>
    <property type="project" value="TreeGrafter"/>
</dbReference>
<keyword evidence="4" id="KW-1185">Reference proteome</keyword>
<dbReference type="PRINTS" id="PR01483">
    <property type="entry name" value="FASYNTHASE"/>
</dbReference>
<dbReference type="InterPro" id="IPR003965">
    <property type="entry name" value="Fatty_acid_synthase"/>
</dbReference>
<evidence type="ECO:0000313" key="4">
    <source>
        <dbReference type="Proteomes" id="UP000294575"/>
    </source>
</evidence>
<comment type="caution">
    <text evidence="3">The sequence shown here is derived from an EMBL/GenBank/DDBJ whole genome shotgun (WGS) entry which is preliminary data.</text>
</comment>
<dbReference type="GO" id="GO:0005835">
    <property type="term" value="C:fatty acid synthase complex"/>
    <property type="evidence" value="ECO:0007669"/>
    <property type="project" value="InterPro"/>
</dbReference>
<dbReference type="GO" id="GO:0004312">
    <property type="term" value="F:fatty acid synthase activity"/>
    <property type="evidence" value="ECO:0007669"/>
    <property type="project" value="InterPro"/>
</dbReference>
<dbReference type="GO" id="GO:0006633">
    <property type="term" value="P:fatty acid biosynthetic process"/>
    <property type="evidence" value="ECO:0007669"/>
    <property type="project" value="InterPro"/>
</dbReference>
<proteinExistence type="predicted"/>
<gene>
    <name evidence="3" type="ORF">DFQ45_11017</name>
</gene>
<dbReference type="EMBL" id="SNYK01000010">
    <property type="protein sequence ID" value="TDQ36805.1"/>
    <property type="molecule type" value="Genomic_DNA"/>
</dbReference>
<dbReference type="OrthoDB" id="9800237at2"/>
<evidence type="ECO:0000313" key="3">
    <source>
        <dbReference type="EMBL" id="TDQ36805.1"/>
    </source>
</evidence>
<dbReference type="Gene3D" id="3.10.129.10">
    <property type="entry name" value="Hotdog Thioesterase"/>
    <property type="match status" value="1"/>
</dbReference>
<dbReference type="Pfam" id="PF01575">
    <property type="entry name" value="MaoC_dehydratas"/>
    <property type="match status" value="1"/>
</dbReference>
<dbReference type="FunFam" id="3.10.129.10:FF:000042">
    <property type="entry name" value="MaoC domain protein dehydratase"/>
    <property type="match status" value="1"/>
</dbReference>
<dbReference type="Proteomes" id="UP000294575">
    <property type="component" value="Unassembled WGS sequence"/>
</dbReference>
<dbReference type="RefSeq" id="WP_101497632.1">
    <property type="nucleotide sequence ID" value="NZ_LNJZ01000009.1"/>
</dbReference>
<dbReference type="CDD" id="cd03449">
    <property type="entry name" value="R_hydratase"/>
    <property type="match status" value="1"/>
</dbReference>
<evidence type="ECO:0000256" key="1">
    <source>
        <dbReference type="ARBA" id="ARBA00023239"/>
    </source>
</evidence>
<dbReference type="InterPro" id="IPR002539">
    <property type="entry name" value="MaoC-like_dom"/>
</dbReference>
<dbReference type="PANTHER" id="PTHR43437">
    <property type="entry name" value="HYDROXYACYL-THIOESTER DEHYDRATASE TYPE 2, MITOCHONDRIAL-RELATED"/>
    <property type="match status" value="1"/>
</dbReference>
<protein>
    <submittedName>
        <fullName evidence="3">Acyl dehydratase</fullName>
    </submittedName>
</protein>
<reference evidence="3 4" key="1">
    <citation type="submission" date="2019-03" db="EMBL/GenBank/DDBJ databases">
        <title>Genomic Encyclopedia of Type Strains, Phase IV (KMG-IV): sequencing the most valuable type-strain genomes for metagenomic binning, comparative biology and taxonomic classification.</title>
        <authorList>
            <person name="Goeker M."/>
        </authorList>
    </citation>
    <scope>NUCLEOTIDE SEQUENCE [LARGE SCALE GENOMIC DNA]</scope>
    <source>
        <strain evidence="3 4">DSM 28679</strain>
    </source>
</reference>
<feature type="domain" description="MaoC-like" evidence="2">
    <location>
        <begin position="20"/>
        <end position="116"/>
    </location>
</feature>
<organism evidence="3 4">
    <name type="scientific">Thiopseudomonas denitrificans</name>
    <dbReference type="NCBI Taxonomy" id="1501432"/>
    <lineage>
        <taxon>Bacteria</taxon>
        <taxon>Pseudomonadati</taxon>
        <taxon>Pseudomonadota</taxon>
        <taxon>Gammaproteobacteria</taxon>
        <taxon>Pseudomonadales</taxon>
        <taxon>Pseudomonadaceae</taxon>
        <taxon>Thiopseudomonas</taxon>
    </lineage>
</organism>
<accession>A0A4R6TY33</accession>
<dbReference type="AlphaFoldDB" id="A0A4R6TY33"/>
<dbReference type="SUPFAM" id="SSF54637">
    <property type="entry name" value="Thioesterase/thiol ester dehydrase-isomerase"/>
    <property type="match status" value="1"/>
</dbReference>
<evidence type="ECO:0000259" key="2">
    <source>
        <dbReference type="Pfam" id="PF01575"/>
    </source>
</evidence>